<dbReference type="Pfam" id="PF01042">
    <property type="entry name" value="Ribonuc_L-PSP"/>
    <property type="match status" value="1"/>
</dbReference>
<dbReference type="Proteomes" id="UP000598633">
    <property type="component" value="Unassembled WGS sequence"/>
</dbReference>
<reference evidence="1 2" key="1">
    <citation type="submission" date="2020-08" db="EMBL/GenBank/DDBJ databases">
        <title>Acidobacteriota in marine sediments use diverse sulfur dissimilation pathways.</title>
        <authorList>
            <person name="Wasmund K."/>
        </authorList>
    </citation>
    <scope>NUCLEOTIDE SEQUENCE [LARGE SCALE GENOMIC DNA]</scope>
    <source>
        <strain evidence="1">MAG AM3-A</strain>
    </source>
</reference>
<dbReference type="PANTHER" id="PTHR43857:SF1">
    <property type="entry name" value="YJGH FAMILY PROTEIN"/>
    <property type="match status" value="1"/>
</dbReference>
<organism evidence="1 2">
    <name type="scientific">Candidatus Sulfomarinibacter kjeldsenii</name>
    <dbReference type="NCBI Taxonomy" id="2885994"/>
    <lineage>
        <taxon>Bacteria</taxon>
        <taxon>Pseudomonadati</taxon>
        <taxon>Acidobacteriota</taxon>
        <taxon>Thermoanaerobaculia</taxon>
        <taxon>Thermoanaerobaculales</taxon>
        <taxon>Candidatus Sulfomarinibacteraceae</taxon>
        <taxon>Candidatus Sulfomarinibacter</taxon>
    </lineage>
</organism>
<accession>A0A8J7CF18</accession>
<dbReference type="InterPro" id="IPR006175">
    <property type="entry name" value="YjgF/YER057c/UK114"/>
</dbReference>
<dbReference type="SUPFAM" id="SSF55298">
    <property type="entry name" value="YjgF-like"/>
    <property type="match status" value="1"/>
</dbReference>
<evidence type="ECO:0000313" key="2">
    <source>
        <dbReference type="Proteomes" id="UP000598633"/>
    </source>
</evidence>
<dbReference type="EMBL" id="JACXWA010000118">
    <property type="protein sequence ID" value="MBD3871112.1"/>
    <property type="molecule type" value="Genomic_DNA"/>
</dbReference>
<dbReference type="InterPro" id="IPR035959">
    <property type="entry name" value="RutC-like_sf"/>
</dbReference>
<evidence type="ECO:0000313" key="1">
    <source>
        <dbReference type="EMBL" id="MBD3871112.1"/>
    </source>
</evidence>
<sequence>MTADRVRSASAYESLVGFSRAVRRGSRIVVSGTAPLGPDGETVVGDAYDQAKRCYEIILEAIEALGGDLEDVVRTRIFVTDAADWESIGRAHGEFFRDVYPAATLVVVKGLLDPRWKVEIEAEAELLPR</sequence>
<protein>
    <submittedName>
        <fullName evidence="1">RidA family protein</fullName>
    </submittedName>
</protein>
<name>A0A8J7CF18_9BACT</name>
<dbReference type="AlphaFoldDB" id="A0A8J7CF18"/>
<gene>
    <name evidence="1" type="ORF">IFJ97_07130</name>
</gene>
<dbReference type="CDD" id="cd06154">
    <property type="entry name" value="YjgF_YER057c_UK114_like_6"/>
    <property type="match status" value="1"/>
</dbReference>
<proteinExistence type="predicted"/>
<dbReference type="PANTHER" id="PTHR43857">
    <property type="entry name" value="BLR7761 PROTEIN"/>
    <property type="match status" value="1"/>
</dbReference>
<comment type="caution">
    <text evidence="1">The sequence shown here is derived from an EMBL/GenBank/DDBJ whole genome shotgun (WGS) entry which is preliminary data.</text>
</comment>
<dbReference type="Gene3D" id="3.30.1330.40">
    <property type="entry name" value="RutC-like"/>
    <property type="match status" value="1"/>
</dbReference>